<keyword evidence="1" id="KW-0238">DNA-binding</keyword>
<dbReference type="SUPFAM" id="SSF142906">
    <property type="entry name" value="YjbR-like"/>
    <property type="match status" value="1"/>
</dbReference>
<dbReference type="GO" id="GO:0003677">
    <property type="term" value="F:DNA binding"/>
    <property type="evidence" value="ECO:0007669"/>
    <property type="project" value="UniProtKB-KW"/>
</dbReference>
<keyword evidence="2" id="KW-1185">Reference proteome</keyword>
<evidence type="ECO:0000313" key="2">
    <source>
        <dbReference type="Proteomes" id="UP001500642"/>
    </source>
</evidence>
<sequence>MDRDAVLAFVAEEFSIEPDFPWMHHPDYAVLRHADTGKWFALVMDVPAEKLGLAGDAVHEVMNIKVDPDELDALLDGGGVLPAYHMHKGSWASVLLGDAEDALDAAEVQCLIRASFALTPGW</sequence>
<accession>A0ABP8J969</accession>
<reference evidence="2" key="1">
    <citation type="journal article" date="2019" name="Int. J. Syst. Evol. Microbiol.">
        <title>The Global Catalogue of Microorganisms (GCM) 10K type strain sequencing project: providing services to taxonomists for standard genome sequencing and annotation.</title>
        <authorList>
            <consortium name="The Broad Institute Genomics Platform"/>
            <consortium name="The Broad Institute Genome Sequencing Center for Infectious Disease"/>
            <person name="Wu L."/>
            <person name="Ma J."/>
        </authorList>
    </citation>
    <scope>NUCLEOTIDE SEQUENCE [LARGE SCALE GENOMIC DNA]</scope>
    <source>
        <strain evidence="2">JCM 17808</strain>
    </source>
</reference>
<dbReference type="Pfam" id="PF04237">
    <property type="entry name" value="YjbR"/>
    <property type="match status" value="1"/>
</dbReference>
<dbReference type="Proteomes" id="UP001500642">
    <property type="component" value="Unassembled WGS sequence"/>
</dbReference>
<dbReference type="EMBL" id="BAABGL010000004">
    <property type="protein sequence ID" value="GAA4387191.1"/>
    <property type="molecule type" value="Genomic_DNA"/>
</dbReference>
<protein>
    <submittedName>
        <fullName evidence="1">MmcQ/YjbR family DNA-binding protein</fullName>
    </submittedName>
</protein>
<organism evidence="1 2">
    <name type="scientific">Brevibacterium pityocampae</name>
    <dbReference type="NCBI Taxonomy" id="506594"/>
    <lineage>
        <taxon>Bacteria</taxon>
        <taxon>Bacillati</taxon>
        <taxon>Actinomycetota</taxon>
        <taxon>Actinomycetes</taxon>
        <taxon>Micrococcales</taxon>
        <taxon>Brevibacteriaceae</taxon>
        <taxon>Brevibacterium</taxon>
    </lineage>
</organism>
<evidence type="ECO:0000313" key="1">
    <source>
        <dbReference type="EMBL" id="GAA4387191.1"/>
    </source>
</evidence>
<dbReference type="InterPro" id="IPR038056">
    <property type="entry name" value="YjbR-like_sf"/>
</dbReference>
<dbReference type="InterPro" id="IPR058532">
    <property type="entry name" value="YjbR/MT2646/Rv2570-like"/>
</dbReference>
<name>A0ABP8J969_9MICO</name>
<comment type="caution">
    <text evidence="1">The sequence shown here is derived from an EMBL/GenBank/DDBJ whole genome shotgun (WGS) entry which is preliminary data.</text>
</comment>
<dbReference type="Gene3D" id="3.90.1150.30">
    <property type="match status" value="1"/>
</dbReference>
<dbReference type="PANTHER" id="PTHR35145">
    <property type="entry name" value="CYTOPLASMIC PROTEIN-RELATED"/>
    <property type="match status" value="1"/>
</dbReference>
<dbReference type="PANTHER" id="PTHR35145:SF1">
    <property type="entry name" value="CYTOPLASMIC PROTEIN"/>
    <property type="match status" value="1"/>
</dbReference>
<dbReference type="InterPro" id="IPR007351">
    <property type="entry name" value="YjbR"/>
</dbReference>
<dbReference type="RefSeq" id="WP_345030538.1">
    <property type="nucleotide sequence ID" value="NZ_BAABGL010000004.1"/>
</dbReference>
<gene>
    <name evidence="1" type="ORF">GCM10023167_10870</name>
</gene>
<proteinExistence type="predicted"/>